<comment type="caution">
    <text evidence="1">The sequence shown here is derived from an EMBL/GenBank/DDBJ whole genome shotgun (WGS) entry which is preliminary data.</text>
</comment>
<protein>
    <submittedName>
        <fullName evidence="1">Uncharacterized protein</fullName>
    </submittedName>
</protein>
<sequence>MQVEWWMPLKPFLDHRMLVSGVVFHDQMQLKAFGCFSVDLFQEGQSLLMPMLGFDAADQPTLQIVHGGEQRSRAVTDIVMGLRADVAAAQ</sequence>
<gene>
    <name evidence="1" type="ORF">C206_08749</name>
</gene>
<dbReference type="EMBL" id="APBQ01000056">
    <property type="protein sequence ID" value="ENY78059.1"/>
    <property type="molecule type" value="Genomic_DNA"/>
</dbReference>
<accession>A0AAD2ZUF7</accession>
<reference evidence="1 2" key="1">
    <citation type="submission" date="2013-02" db="EMBL/GenBank/DDBJ databases">
        <title>Insights into the proteome of triclosan-resistant Pseudomonas putida TRO1, isolated from activated sludge.</title>
        <authorList>
            <person name="Lolas I.B."/>
            <person name="Almeida B."/>
            <person name="Starnawski P.M."/>
            <person name="Soenderkaer M."/>
            <person name="Nielsen K.L."/>
            <person name="Nielsen J.L."/>
        </authorList>
    </citation>
    <scope>NUCLEOTIDE SEQUENCE [LARGE SCALE GENOMIC DNA]</scope>
    <source>
        <strain evidence="1 2">TRO1</strain>
    </source>
</reference>
<evidence type="ECO:0000313" key="2">
    <source>
        <dbReference type="Proteomes" id="UP000013237"/>
    </source>
</evidence>
<name>A0AAD2ZUF7_PSEPU</name>
<proteinExistence type="predicted"/>
<dbReference type="AlphaFoldDB" id="A0AAD2ZUF7"/>
<dbReference type="Proteomes" id="UP000013237">
    <property type="component" value="Unassembled WGS sequence"/>
</dbReference>
<evidence type="ECO:0000313" key="1">
    <source>
        <dbReference type="EMBL" id="ENY78059.1"/>
    </source>
</evidence>
<organism evidence="1 2">
    <name type="scientific">Pseudomonas putida TRO1</name>
    <dbReference type="NCBI Taxonomy" id="1227924"/>
    <lineage>
        <taxon>Bacteria</taxon>
        <taxon>Pseudomonadati</taxon>
        <taxon>Pseudomonadota</taxon>
        <taxon>Gammaproteobacteria</taxon>
        <taxon>Pseudomonadales</taxon>
        <taxon>Pseudomonadaceae</taxon>
        <taxon>Pseudomonas</taxon>
    </lineage>
</organism>